<dbReference type="AlphaFoldDB" id="A0A5B7ENX9"/>
<sequence length="123" mass="14025">MRRNYSSMKRDSDNPEIRDTLDKNMRVESSSGNGASDKRGNLDKSNKKQLNKKAHLDTSPHAEVDRVEVRGRRKPCGARPKEEGRHAVSKIRRAEDQRRRGGMQLARSEELKTAWEPPGKVGF</sequence>
<feature type="compositionally biased region" description="Basic and acidic residues" evidence="1">
    <location>
        <begin position="36"/>
        <end position="46"/>
    </location>
</feature>
<proteinExistence type="predicted"/>
<dbReference type="EMBL" id="VSRR010003504">
    <property type="protein sequence ID" value="MPC36380.1"/>
    <property type="molecule type" value="Genomic_DNA"/>
</dbReference>
<protein>
    <submittedName>
        <fullName evidence="2">Uncharacterized protein</fullName>
    </submittedName>
</protein>
<reference evidence="2 3" key="1">
    <citation type="submission" date="2019-05" db="EMBL/GenBank/DDBJ databases">
        <title>Another draft genome of Portunus trituberculatus and its Hox gene families provides insights of decapod evolution.</title>
        <authorList>
            <person name="Jeong J.-H."/>
            <person name="Song I."/>
            <person name="Kim S."/>
            <person name="Choi T."/>
            <person name="Kim D."/>
            <person name="Ryu S."/>
            <person name="Kim W."/>
        </authorList>
    </citation>
    <scope>NUCLEOTIDE SEQUENCE [LARGE SCALE GENOMIC DNA]</scope>
    <source>
        <tissue evidence="2">Muscle</tissue>
    </source>
</reference>
<evidence type="ECO:0000313" key="2">
    <source>
        <dbReference type="EMBL" id="MPC36380.1"/>
    </source>
</evidence>
<feature type="compositionally biased region" description="Basic and acidic residues" evidence="1">
    <location>
        <begin position="8"/>
        <end position="26"/>
    </location>
</feature>
<feature type="region of interest" description="Disordered" evidence="1">
    <location>
        <begin position="1"/>
        <end position="123"/>
    </location>
</feature>
<accession>A0A5B7ENX9</accession>
<evidence type="ECO:0000313" key="3">
    <source>
        <dbReference type="Proteomes" id="UP000324222"/>
    </source>
</evidence>
<organism evidence="2 3">
    <name type="scientific">Portunus trituberculatus</name>
    <name type="common">Swimming crab</name>
    <name type="synonym">Neptunus trituberculatus</name>
    <dbReference type="NCBI Taxonomy" id="210409"/>
    <lineage>
        <taxon>Eukaryota</taxon>
        <taxon>Metazoa</taxon>
        <taxon>Ecdysozoa</taxon>
        <taxon>Arthropoda</taxon>
        <taxon>Crustacea</taxon>
        <taxon>Multicrustacea</taxon>
        <taxon>Malacostraca</taxon>
        <taxon>Eumalacostraca</taxon>
        <taxon>Eucarida</taxon>
        <taxon>Decapoda</taxon>
        <taxon>Pleocyemata</taxon>
        <taxon>Brachyura</taxon>
        <taxon>Eubrachyura</taxon>
        <taxon>Portunoidea</taxon>
        <taxon>Portunidae</taxon>
        <taxon>Portuninae</taxon>
        <taxon>Portunus</taxon>
    </lineage>
</organism>
<keyword evidence="3" id="KW-1185">Reference proteome</keyword>
<feature type="compositionally biased region" description="Basic and acidic residues" evidence="1">
    <location>
        <begin position="54"/>
        <end position="70"/>
    </location>
</feature>
<comment type="caution">
    <text evidence="2">The sequence shown here is derived from an EMBL/GenBank/DDBJ whole genome shotgun (WGS) entry which is preliminary data.</text>
</comment>
<gene>
    <name evidence="2" type="ORF">E2C01_029836</name>
</gene>
<name>A0A5B7ENX9_PORTR</name>
<feature type="compositionally biased region" description="Basic and acidic residues" evidence="1">
    <location>
        <begin position="79"/>
        <end position="99"/>
    </location>
</feature>
<dbReference type="Proteomes" id="UP000324222">
    <property type="component" value="Unassembled WGS sequence"/>
</dbReference>
<evidence type="ECO:0000256" key="1">
    <source>
        <dbReference type="SAM" id="MobiDB-lite"/>
    </source>
</evidence>